<comment type="caution">
    <text evidence="1">The sequence shown here is derived from an EMBL/GenBank/DDBJ whole genome shotgun (WGS) entry which is preliminary data.</text>
</comment>
<gene>
    <name evidence="1" type="ORF">HWA77_10980</name>
</gene>
<evidence type="ECO:0000313" key="2">
    <source>
        <dbReference type="Proteomes" id="UP000533429"/>
    </source>
</evidence>
<evidence type="ECO:0000313" key="1">
    <source>
        <dbReference type="EMBL" id="NVP00736.1"/>
    </source>
</evidence>
<dbReference type="EMBL" id="JABXOR010000683">
    <property type="protein sequence ID" value="NVP00736.1"/>
    <property type="molecule type" value="Genomic_DNA"/>
</dbReference>
<organism evidence="1 2">
    <name type="scientific">Photobacterium damselae subsp. damselae</name>
    <name type="common">Listonella damsela</name>
    <dbReference type="NCBI Taxonomy" id="85581"/>
    <lineage>
        <taxon>Bacteria</taxon>
        <taxon>Pseudomonadati</taxon>
        <taxon>Pseudomonadota</taxon>
        <taxon>Gammaproteobacteria</taxon>
        <taxon>Vibrionales</taxon>
        <taxon>Vibrionaceae</taxon>
        <taxon>Photobacterium</taxon>
    </lineage>
</organism>
<dbReference type="Proteomes" id="UP000533429">
    <property type="component" value="Unassembled WGS sequence"/>
</dbReference>
<dbReference type="AlphaFoldDB" id="A0A850QQ35"/>
<dbReference type="SUPFAM" id="SSF160930">
    <property type="entry name" value="FlhC-like"/>
    <property type="match status" value="1"/>
</dbReference>
<proteinExistence type="predicted"/>
<name>A0A850QQ35_PHODD</name>
<sequence>MSNDDFSHETRDEYIHRINTIYVMAELGASKTLIKKYFKLDYLTEQALNLKRARYRSGTTWVSVCRSQRLQANIIYHYYCHCSPENANLSREPTLEEIIGVTRTYKLNFGDHMADINRISALLLGIHTGELIVDRCIKCGIDHIYNNAHTYNYRSCPYCLCGSTA</sequence>
<feature type="non-terminal residue" evidence="1">
    <location>
        <position position="165"/>
    </location>
</feature>
<evidence type="ECO:0008006" key="3">
    <source>
        <dbReference type="Google" id="ProtNLM"/>
    </source>
</evidence>
<accession>A0A850QQ35</accession>
<reference evidence="1 2" key="1">
    <citation type="submission" date="2020-06" db="EMBL/GenBank/DDBJ databases">
        <title>Photobacterium damselae subsp. damselae comparative genomics.</title>
        <authorList>
            <person name="Osorio C.R."/>
        </authorList>
    </citation>
    <scope>NUCLEOTIDE SEQUENCE [LARGE SCALE GENOMIC DNA]</scope>
    <source>
        <strain evidence="1 2">TW250/03</strain>
    </source>
</reference>
<protein>
    <recommendedName>
        <fullName evidence="3">Flagellar transcriptional regulator FlhC</fullName>
    </recommendedName>
</protein>